<dbReference type="Pfam" id="PF00931">
    <property type="entry name" value="NB-ARC"/>
    <property type="match status" value="1"/>
</dbReference>
<dbReference type="FunFam" id="3.40.50.300:FF:001091">
    <property type="entry name" value="Probable disease resistance protein At1g61300"/>
    <property type="match status" value="1"/>
</dbReference>
<evidence type="ECO:0000256" key="9">
    <source>
        <dbReference type="ARBA" id="ARBA00022741"/>
    </source>
</evidence>
<proteinExistence type="inferred from homology"/>
<dbReference type="PRINTS" id="PR00364">
    <property type="entry name" value="DISEASERSIST"/>
</dbReference>
<dbReference type="Gene3D" id="1.10.10.10">
    <property type="entry name" value="Winged helix-like DNA-binding domain superfamily/Winged helix DNA-binding domain"/>
    <property type="match status" value="1"/>
</dbReference>
<feature type="domain" description="Disease resistance protein winged helix" evidence="15">
    <location>
        <begin position="291"/>
        <end position="374"/>
    </location>
</feature>
<evidence type="ECO:0000256" key="13">
    <source>
        <dbReference type="ARBA" id="ARBA00023136"/>
    </source>
</evidence>
<keyword evidence="18" id="KW-1185">Reference proteome</keyword>
<evidence type="ECO:0000259" key="15">
    <source>
        <dbReference type="Pfam" id="PF23559"/>
    </source>
</evidence>
<dbReference type="AlphaFoldDB" id="A0A2G2YV65"/>
<evidence type="ECO:0000256" key="4">
    <source>
        <dbReference type="ARBA" id="ARBA00008894"/>
    </source>
</evidence>
<dbReference type="InterPro" id="IPR044974">
    <property type="entry name" value="Disease_R_plants"/>
</dbReference>
<dbReference type="GO" id="GO:0009626">
    <property type="term" value="P:plant-type hypersensitive response"/>
    <property type="evidence" value="ECO:0007669"/>
    <property type="project" value="UniProtKB-KW"/>
</dbReference>
<keyword evidence="5" id="KW-0963">Cytoplasm</keyword>
<evidence type="ECO:0000256" key="2">
    <source>
        <dbReference type="ARBA" id="ARBA00004170"/>
    </source>
</evidence>
<feature type="domain" description="NB-ARC" evidence="14">
    <location>
        <begin position="33"/>
        <end position="206"/>
    </location>
</feature>
<dbReference type="Gramene" id="PHT73632">
    <property type="protein sequence ID" value="PHT73632"/>
    <property type="gene ID" value="T459_24417"/>
</dbReference>
<dbReference type="InterPro" id="IPR036388">
    <property type="entry name" value="WH-like_DNA-bd_sf"/>
</dbReference>
<keyword evidence="12" id="KW-0175">Coiled coil</keyword>
<evidence type="ECO:0000256" key="6">
    <source>
        <dbReference type="ARBA" id="ARBA00022614"/>
    </source>
</evidence>
<dbReference type="InterPro" id="IPR002182">
    <property type="entry name" value="NB-ARC"/>
</dbReference>
<evidence type="ECO:0000256" key="3">
    <source>
        <dbReference type="ARBA" id="ARBA00004496"/>
    </source>
</evidence>
<feature type="domain" description="Disease resistance R13L4/SHOC-2-like LRR" evidence="16">
    <location>
        <begin position="428"/>
        <end position="565"/>
    </location>
</feature>
<keyword evidence="6" id="KW-0433">Leucine-rich repeat</keyword>
<comment type="caution">
    <text evidence="17">The sequence shown here is derived from an EMBL/GenBank/DDBJ whole genome shotgun (WGS) entry which is preliminary data.</text>
</comment>
<dbReference type="Proteomes" id="UP000222542">
    <property type="component" value="Unassembled WGS sequence"/>
</dbReference>
<evidence type="ECO:0000259" key="16">
    <source>
        <dbReference type="Pfam" id="PF23598"/>
    </source>
</evidence>
<reference evidence="17 18" key="1">
    <citation type="journal article" date="2014" name="Nat. Genet.">
        <title>Genome sequence of the hot pepper provides insights into the evolution of pungency in Capsicum species.</title>
        <authorList>
            <person name="Kim S."/>
            <person name="Park M."/>
            <person name="Yeom S.I."/>
            <person name="Kim Y.M."/>
            <person name="Lee J.M."/>
            <person name="Lee H.A."/>
            <person name="Seo E."/>
            <person name="Choi J."/>
            <person name="Cheong K."/>
            <person name="Kim K.T."/>
            <person name="Jung K."/>
            <person name="Lee G.W."/>
            <person name="Oh S.K."/>
            <person name="Bae C."/>
            <person name="Kim S.B."/>
            <person name="Lee H.Y."/>
            <person name="Kim S.Y."/>
            <person name="Kim M.S."/>
            <person name="Kang B.C."/>
            <person name="Jo Y.D."/>
            <person name="Yang H.B."/>
            <person name="Jeong H.J."/>
            <person name="Kang W.H."/>
            <person name="Kwon J.K."/>
            <person name="Shin C."/>
            <person name="Lim J.Y."/>
            <person name="Park J.H."/>
            <person name="Huh J.H."/>
            <person name="Kim J.S."/>
            <person name="Kim B.D."/>
            <person name="Cohen O."/>
            <person name="Paran I."/>
            <person name="Suh M.C."/>
            <person name="Lee S.B."/>
            <person name="Kim Y.K."/>
            <person name="Shin Y."/>
            <person name="Noh S.J."/>
            <person name="Park J."/>
            <person name="Seo Y.S."/>
            <person name="Kwon S.Y."/>
            <person name="Kim H.A."/>
            <person name="Park J.M."/>
            <person name="Kim H.J."/>
            <person name="Choi S.B."/>
            <person name="Bosland P.W."/>
            <person name="Reeves G."/>
            <person name="Jo S.H."/>
            <person name="Lee B.W."/>
            <person name="Cho H.T."/>
            <person name="Choi H.S."/>
            <person name="Lee M.S."/>
            <person name="Yu Y."/>
            <person name="Do Choi Y."/>
            <person name="Park B.S."/>
            <person name="van Deynze A."/>
            <person name="Ashrafi H."/>
            <person name="Hill T."/>
            <person name="Kim W.T."/>
            <person name="Pai H.S."/>
            <person name="Ahn H.K."/>
            <person name="Yeam I."/>
            <person name="Giovannoni J.J."/>
            <person name="Rose J.K."/>
            <person name="Sorensen I."/>
            <person name="Lee S.J."/>
            <person name="Kim R.W."/>
            <person name="Choi I.Y."/>
            <person name="Choi B.S."/>
            <person name="Lim J.S."/>
            <person name="Lee Y.H."/>
            <person name="Choi D."/>
        </authorList>
    </citation>
    <scope>NUCLEOTIDE SEQUENCE [LARGE SCALE GENOMIC DNA]</scope>
    <source>
        <strain evidence="18">cv. CM334</strain>
    </source>
</reference>
<protein>
    <submittedName>
        <fullName evidence="17">Uncharacterized protein</fullName>
    </submittedName>
</protein>
<evidence type="ECO:0000256" key="12">
    <source>
        <dbReference type="ARBA" id="ARBA00023054"/>
    </source>
</evidence>
<sequence>MLNNKDLKAQNLALESISQHALQQTESMMIGCENEFEMIRDQLTRGTSQLDVVSIVGMGGIDKTTLANKIYNDQFILSRFDVCAKATVSQEYCARNVLLRLLSSASGSRKIDKSHEQPDDGQLADRLQKLLKGRRYLIFIDDIWAKEAWDDVKLYFSDCNCGSRILLTTRNMEVAENASSGKPPYQMSFLNHDESWNFLCIKVFENACFPPEFEKVGKQIVLNCKGLPLAIVMTAGLLLKIGESLDEWKSVSENITSLISTDLDVQCMRVLALSYHHLPHHPKPFFLYFAIFPEDELISVNKLVNLWEAEGFSCKQYAEQYLPMNLRVAEGFSSKEYAEQCLTDLIDRSLIFIHHLSFDGKIKACGMHDVICELCLREARNLNFVNVIIEDQNSCEQTRHFSRKCRISVQSEQTSFVANQLATVHHNKVRSILLFIQNPSNSRIMQELVRFKVLRILKLASPTLDAFPSCVVDLSQLRYLALTFYSSINDHDINVPPSIARLQSLETFILKFPKYYGRPKISFTLPGEIFEISQLRNLSLDRNNMVTHKYEVNLQNLQCLSGLNPLYCDYFTQQVCYVRKFQICGNQQDYIKCNEMKGLHDLRSFILLQELKFDGIPHSVLPPLEAFPENLKKLALINTCVNLEDLQILGHKLEALKLKFTSSSYIGKEWEVAEEGFPQLKFLLLNRLNIKYWRVSSD</sequence>
<dbReference type="SUPFAM" id="SSF52058">
    <property type="entry name" value="L domain-like"/>
    <property type="match status" value="1"/>
</dbReference>
<keyword evidence="9" id="KW-0547">Nucleotide-binding</keyword>
<evidence type="ECO:0000313" key="18">
    <source>
        <dbReference type="Proteomes" id="UP000222542"/>
    </source>
</evidence>
<keyword evidence="10" id="KW-0611">Plant defense</keyword>
<evidence type="ECO:0000256" key="1">
    <source>
        <dbReference type="ARBA" id="ARBA00002074"/>
    </source>
</evidence>
<comment type="function">
    <text evidence="1">Confers resistance to late blight (Phytophthora infestans) races carrying the avirulence gene Avr1. Resistance proteins guard the plant against pathogens that contain an appropriate avirulence protein via an indirect interaction with this avirulence protein. That triggers a defense system including the hypersensitive response, which restricts the pathogen growth.</text>
</comment>
<dbReference type="GO" id="GO:0005524">
    <property type="term" value="F:ATP binding"/>
    <property type="evidence" value="ECO:0007669"/>
    <property type="project" value="UniProtKB-KW"/>
</dbReference>
<dbReference type="Gene3D" id="3.40.50.300">
    <property type="entry name" value="P-loop containing nucleotide triphosphate hydrolases"/>
    <property type="match status" value="1"/>
</dbReference>
<gene>
    <name evidence="17" type="ORF">T459_24417</name>
</gene>
<dbReference type="Gene3D" id="1.10.8.430">
    <property type="entry name" value="Helical domain of apoptotic protease-activating factors"/>
    <property type="match status" value="1"/>
</dbReference>
<comment type="subcellular location">
    <subcellularLocation>
        <location evidence="3">Cytoplasm</location>
    </subcellularLocation>
    <subcellularLocation>
        <location evidence="2">Membrane</location>
        <topology evidence="2">Peripheral membrane protein</topology>
    </subcellularLocation>
</comment>
<dbReference type="Gene3D" id="3.80.10.10">
    <property type="entry name" value="Ribonuclease Inhibitor"/>
    <property type="match status" value="1"/>
</dbReference>
<reference evidence="17 18" key="2">
    <citation type="journal article" date="2017" name="Genome Biol.">
        <title>New reference genome sequences of hot pepper reveal the massive evolution of plant disease-resistance genes by retroduplication.</title>
        <authorList>
            <person name="Kim S."/>
            <person name="Park J."/>
            <person name="Yeom S.I."/>
            <person name="Kim Y.M."/>
            <person name="Seo E."/>
            <person name="Kim K.T."/>
            <person name="Kim M.S."/>
            <person name="Lee J.M."/>
            <person name="Cheong K."/>
            <person name="Shin H.S."/>
            <person name="Kim S.B."/>
            <person name="Han K."/>
            <person name="Lee J."/>
            <person name="Park M."/>
            <person name="Lee H.A."/>
            <person name="Lee H.Y."/>
            <person name="Lee Y."/>
            <person name="Oh S."/>
            <person name="Lee J.H."/>
            <person name="Choi E."/>
            <person name="Choi E."/>
            <person name="Lee S.E."/>
            <person name="Jeon J."/>
            <person name="Kim H."/>
            <person name="Choi G."/>
            <person name="Song H."/>
            <person name="Lee J."/>
            <person name="Lee S.C."/>
            <person name="Kwon J.K."/>
            <person name="Lee H.Y."/>
            <person name="Koo N."/>
            <person name="Hong Y."/>
            <person name="Kim R.W."/>
            <person name="Kang W.H."/>
            <person name="Huh J.H."/>
            <person name="Kang B.C."/>
            <person name="Yang T.J."/>
            <person name="Lee Y.H."/>
            <person name="Bennetzen J.L."/>
            <person name="Choi D."/>
        </authorList>
    </citation>
    <scope>NUCLEOTIDE SEQUENCE [LARGE SCALE GENOMIC DNA]</scope>
    <source>
        <strain evidence="18">cv. CM334</strain>
    </source>
</reference>
<dbReference type="GO" id="GO:0005737">
    <property type="term" value="C:cytoplasm"/>
    <property type="evidence" value="ECO:0007669"/>
    <property type="project" value="UniProtKB-SubCell"/>
</dbReference>
<evidence type="ECO:0000256" key="5">
    <source>
        <dbReference type="ARBA" id="ARBA00022490"/>
    </source>
</evidence>
<dbReference type="Pfam" id="PF23559">
    <property type="entry name" value="WHD_DRP"/>
    <property type="match status" value="1"/>
</dbReference>
<evidence type="ECO:0000313" key="17">
    <source>
        <dbReference type="EMBL" id="PHT73632.1"/>
    </source>
</evidence>
<dbReference type="InterPro" id="IPR058922">
    <property type="entry name" value="WHD_DRP"/>
</dbReference>
<evidence type="ECO:0000256" key="8">
    <source>
        <dbReference type="ARBA" id="ARBA00022737"/>
    </source>
</evidence>
<dbReference type="InterPro" id="IPR032675">
    <property type="entry name" value="LRR_dom_sf"/>
</dbReference>
<dbReference type="GO" id="GO:0043531">
    <property type="term" value="F:ADP binding"/>
    <property type="evidence" value="ECO:0007669"/>
    <property type="project" value="InterPro"/>
</dbReference>
<comment type="similarity">
    <text evidence="4">Belongs to the disease resistance NB-LRR family.</text>
</comment>
<dbReference type="EMBL" id="AYRZ02000009">
    <property type="protein sequence ID" value="PHT73632.1"/>
    <property type="molecule type" value="Genomic_DNA"/>
</dbReference>
<keyword evidence="8" id="KW-0677">Repeat</keyword>
<dbReference type="Pfam" id="PF23598">
    <property type="entry name" value="LRR_14"/>
    <property type="match status" value="1"/>
</dbReference>
<dbReference type="InterPro" id="IPR042197">
    <property type="entry name" value="Apaf_helical"/>
</dbReference>
<organism evidence="17 18">
    <name type="scientific">Capsicum annuum</name>
    <name type="common">Capsicum pepper</name>
    <dbReference type="NCBI Taxonomy" id="4072"/>
    <lineage>
        <taxon>Eukaryota</taxon>
        <taxon>Viridiplantae</taxon>
        <taxon>Streptophyta</taxon>
        <taxon>Embryophyta</taxon>
        <taxon>Tracheophyta</taxon>
        <taxon>Spermatophyta</taxon>
        <taxon>Magnoliopsida</taxon>
        <taxon>eudicotyledons</taxon>
        <taxon>Gunneridae</taxon>
        <taxon>Pentapetalae</taxon>
        <taxon>asterids</taxon>
        <taxon>lamiids</taxon>
        <taxon>Solanales</taxon>
        <taxon>Solanaceae</taxon>
        <taxon>Solanoideae</taxon>
        <taxon>Capsiceae</taxon>
        <taxon>Capsicum</taxon>
    </lineage>
</organism>
<keyword evidence="11" id="KW-0067">ATP-binding</keyword>
<dbReference type="PANTHER" id="PTHR23155">
    <property type="entry name" value="DISEASE RESISTANCE PROTEIN RP"/>
    <property type="match status" value="1"/>
</dbReference>
<keyword evidence="7" id="KW-0381">Hypersensitive response</keyword>
<evidence type="ECO:0000256" key="11">
    <source>
        <dbReference type="ARBA" id="ARBA00022840"/>
    </source>
</evidence>
<dbReference type="GO" id="GO:0016020">
    <property type="term" value="C:membrane"/>
    <property type="evidence" value="ECO:0007669"/>
    <property type="project" value="UniProtKB-SubCell"/>
</dbReference>
<keyword evidence="13" id="KW-0472">Membrane</keyword>
<name>A0A2G2YV65_CAPAN</name>
<evidence type="ECO:0000259" key="14">
    <source>
        <dbReference type="Pfam" id="PF00931"/>
    </source>
</evidence>
<dbReference type="SUPFAM" id="SSF52540">
    <property type="entry name" value="P-loop containing nucleoside triphosphate hydrolases"/>
    <property type="match status" value="1"/>
</dbReference>
<evidence type="ECO:0000256" key="10">
    <source>
        <dbReference type="ARBA" id="ARBA00022821"/>
    </source>
</evidence>
<dbReference type="InterPro" id="IPR027417">
    <property type="entry name" value="P-loop_NTPase"/>
</dbReference>
<dbReference type="PANTHER" id="PTHR23155:SF1152">
    <property type="entry name" value="AAA+ ATPASE DOMAIN-CONTAINING PROTEIN"/>
    <property type="match status" value="1"/>
</dbReference>
<dbReference type="InterPro" id="IPR055414">
    <property type="entry name" value="LRR_R13L4/SHOC2-like"/>
</dbReference>
<evidence type="ECO:0000256" key="7">
    <source>
        <dbReference type="ARBA" id="ARBA00022667"/>
    </source>
</evidence>
<accession>A0A2G2YV65</accession>